<dbReference type="PATRIC" id="fig|946077.3.peg.125"/>
<dbReference type="PANTHER" id="PTHR30160:SF22">
    <property type="entry name" value="LIPOPOLYSACCHARIDE CORE BIOSYNTHESIS PROTEIN"/>
    <property type="match status" value="1"/>
</dbReference>
<dbReference type="eggNOG" id="COG0859">
    <property type="taxonomic scope" value="Bacteria"/>
</dbReference>
<organism evidence="3 4">
    <name type="scientific">Imtechella halotolerans K1</name>
    <dbReference type="NCBI Taxonomy" id="946077"/>
    <lineage>
        <taxon>Bacteria</taxon>
        <taxon>Pseudomonadati</taxon>
        <taxon>Bacteroidota</taxon>
        <taxon>Flavobacteriia</taxon>
        <taxon>Flavobacteriales</taxon>
        <taxon>Flavobacteriaceae</taxon>
        <taxon>Imtechella</taxon>
    </lineage>
</organism>
<evidence type="ECO:0000313" key="4">
    <source>
        <dbReference type="Proteomes" id="UP000005938"/>
    </source>
</evidence>
<name>I0WJB1_9FLAO</name>
<comment type="caution">
    <text evidence="3">The sequence shown here is derived from an EMBL/GenBank/DDBJ whole genome shotgun (WGS) entry which is preliminary data.</text>
</comment>
<dbReference type="GO" id="GO:0009244">
    <property type="term" value="P:lipopolysaccharide core region biosynthetic process"/>
    <property type="evidence" value="ECO:0007669"/>
    <property type="project" value="TreeGrafter"/>
</dbReference>
<dbReference type="Gene3D" id="3.40.50.2000">
    <property type="entry name" value="Glycogen Phosphorylase B"/>
    <property type="match status" value="2"/>
</dbReference>
<dbReference type="SUPFAM" id="SSF53756">
    <property type="entry name" value="UDP-Glycosyltransferase/glycogen phosphorylase"/>
    <property type="match status" value="1"/>
</dbReference>
<dbReference type="GO" id="GO:0005829">
    <property type="term" value="C:cytosol"/>
    <property type="evidence" value="ECO:0007669"/>
    <property type="project" value="TreeGrafter"/>
</dbReference>
<keyword evidence="4" id="KW-1185">Reference proteome</keyword>
<dbReference type="InterPro" id="IPR051199">
    <property type="entry name" value="LPS_LOS_Heptosyltrfase"/>
</dbReference>
<dbReference type="EMBL" id="AJJU01000002">
    <property type="protein sequence ID" value="EID76477.1"/>
    <property type="molecule type" value="Genomic_DNA"/>
</dbReference>
<evidence type="ECO:0000313" key="3">
    <source>
        <dbReference type="EMBL" id="EID76477.1"/>
    </source>
</evidence>
<dbReference type="GO" id="GO:0008713">
    <property type="term" value="F:ADP-heptose-lipopolysaccharide heptosyltransferase activity"/>
    <property type="evidence" value="ECO:0007669"/>
    <property type="project" value="TreeGrafter"/>
</dbReference>
<evidence type="ECO:0000256" key="1">
    <source>
        <dbReference type="ARBA" id="ARBA00022676"/>
    </source>
</evidence>
<keyword evidence="1" id="KW-0328">Glycosyltransferase</keyword>
<dbReference type="STRING" id="946077.W5A_00600"/>
<dbReference type="Pfam" id="PF01075">
    <property type="entry name" value="Glyco_transf_9"/>
    <property type="match status" value="1"/>
</dbReference>
<dbReference type="CDD" id="cd03789">
    <property type="entry name" value="GT9_LPS_heptosyltransferase"/>
    <property type="match status" value="1"/>
</dbReference>
<proteinExistence type="predicted"/>
<dbReference type="AlphaFoldDB" id="I0WJB1"/>
<sequence length="348" mass="38848">MKTTVSPSNHVLVIRLSALGDVAMTIPVLKAVTTQYPDLRITVLTRAFFKPMFSSLSQCKVYEIDVKKRHKGIVGLLKLFLELKPLEIDKVADLHNVLRSKVLKQFFELKGTPVAQLDKGRAEKRILTSGNQKQLHFLKHTVERYADVFESLGYPVDLTLATPIEKRDLGLKIINLLGTKDVKWIGIAPFAAHNGKMYPLDLMEEVISVLSKMEYKIMLFGGGEKEKNTLQRMADTFPNTFSMVGEFSFAEELNLISHLDIMVSMDSGNAHLAAIYGVPTVTIWGVTHPAAGFSPFGQKIDNVLLSDRDKYPLIPTSIYGNKVPHGYEHVMRTISPGVIVDKVKEILG</sequence>
<protein>
    <submittedName>
        <fullName evidence="3">Heptosyltransferase</fullName>
    </submittedName>
</protein>
<gene>
    <name evidence="3" type="ORF">W5A_00600</name>
</gene>
<reference evidence="3 4" key="1">
    <citation type="journal article" date="2012" name="J. Bacteriol.">
        <title>Genome Sequence of the Halotolerant Bacterium Imtechella halotolerans K1T.</title>
        <authorList>
            <person name="Kumar S."/>
            <person name="Vikram S."/>
            <person name="Subramanian S."/>
            <person name="Raghava G.P."/>
            <person name="Pinnaka A.K."/>
        </authorList>
    </citation>
    <scope>NUCLEOTIDE SEQUENCE [LARGE SCALE GENOMIC DNA]</scope>
    <source>
        <strain evidence="3 4">K1</strain>
    </source>
</reference>
<dbReference type="InterPro" id="IPR002201">
    <property type="entry name" value="Glyco_trans_9"/>
</dbReference>
<dbReference type="Proteomes" id="UP000005938">
    <property type="component" value="Unassembled WGS sequence"/>
</dbReference>
<keyword evidence="2 3" id="KW-0808">Transferase</keyword>
<dbReference type="RefSeq" id="WP_008236339.1">
    <property type="nucleotide sequence ID" value="NZ_AJJU01000002.1"/>
</dbReference>
<dbReference type="PANTHER" id="PTHR30160">
    <property type="entry name" value="TETRAACYLDISACCHARIDE 4'-KINASE-RELATED"/>
    <property type="match status" value="1"/>
</dbReference>
<evidence type="ECO:0000256" key="2">
    <source>
        <dbReference type="ARBA" id="ARBA00022679"/>
    </source>
</evidence>
<accession>I0WJB1</accession>